<evidence type="ECO:0000256" key="1">
    <source>
        <dbReference type="SAM" id="MobiDB-lite"/>
    </source>
</evidence>
<comment type="caution">
    <text evidence="2">The sequence shown here is derived from an EMBL/GenBank/DDBJ whole genome shotgun (WGS) entry which is preliminary data.</text>
</comment>
<dbReference type="Proteomes" id="UP001141327">
    <property type="component" value="Unassembled WGS sequence"/>
</dbReference>
<feature type="region of interest" description="Disordered" evidence="1">
    <location>
        <begin position="164"/>
        <end position="218"/>
    </location>
</feature>
<sequence length="218" mass="23583">MEIDPLFATAEDFVGFKMVQDSRHGEGLNMEDISKNQAGMACWMTPRNTCRICDIRWVFPDRARALDFHRANLAMNSEGRDPLETSCAPLPPDVALEYHLYGGTDRMAQALGLRLNMFIFLFVVGRAVVKLFVSQIRETPLDLHEAHGYAQAVLRRVARAEPTLRESGAPRLLPPPAPATTTTTTTTSAAAAAPAVGAGASRPASSAPTLPPPTADLD</sequence>
<gene>
    <name evidence="2" type="ORF">PAPYR_6053</name>
</gene>
<proteinExistence type="predicted"/>
<feature type="compositionally biased region" description="Low complexity" evidence="1">
    <location>
        <begin position="179"/>
        <end position="208"/>
    </location>
</feature>
<feature type="compositionally biased region" description="Pro residues" evidence="1">
    <location>
        <begin position="209"/>
        <end position="218"/>
    </location>
</feature>
<name>A0ABQ8UG55_9EUKA</name>
<dbReference type="EMBL" id="JAPMOS010000032">
    <property type="protein sequence ID" value="KAJ4458234.1"/>
    <property type="molecule type" value="Genomic_DNA"/>
</dbReference>
<protein>
    <submittedName>
        <fullName evidence="2">Uncharacterized protein</fullName>
    </submittedName>
</protein>
<accession>A0ABQ8UG55</accession>
<evidence type="ECO:0000313" key="2">
    <source>
        <dbReference type="EMBL" id="KAJ4458234.1"/>
    </source>
</evidence>
<organism evidence="2 3">
    <name type="scientific">Paratrimastix pyriformis</name>
    <dbReference type="NCBI Taxonomy" id="342808"/>
    <lineage>
        <taxon>Eukaryota</taxon>
        <taxon>Metamonada</taxon>
        <taxon>Preaxostyla</taxon>
        <taxon>Paratrimastigidae</taxon>
        <taxon>Paratrimastix</taxon>
    </lineage>
</organism>
<keyword evidence="3" id="KW-1185">Reference proteome</keyword>
<reference evidence="2" key="1">
    <citation type="journal article" date="2022" name="bioRxiv">
        <title>Genomics of Preaxostyla Flagellates Illuminates Evolutionary Transitions and the Path Towards Mitochondrial Loss.</title>
        <authorList>
            <person name="Novak L.V.F."/>
            <person name="Treitli S.C."/>
            <person name="Pyrih J."/>
            <person name="Halakuc P."/>
            <person name="Pipaliya S.V."/>
            <person name="Vacek V."/>
            <person name="Brzon O."/>
            <person name="Soukal P."/>
            <person name="Eme L."/>
            <person name="Dacks J.B."/>
            <person name="Karnkowska A."/>
            <person name="Elias M."/>
            <person name="Hampl V."/>
        </authorList>
    </citation>
    <scope>NUCLEOTIDE SEQUENCE</scope>
    <source>
        <strain evidence="2">RCP-MX</strain>
    </source>
</reference>
<evidence type="ECO:0000313" key="3">
    <source>
        <dbReference type="Proteomes" id="UP001141327"/>
    </source>
</evidence>